<dbReference type="KEGG" id="loa:LOAG_06156"/>
<dbReference type="AlphaFoldDB" id="A0A1S0TYN3"/>
<dbReference type="CTD" id="9943570"/>
<name>A0A1S0TYN3_LOALO</name>
<proteinExistence type="predicted"/>
<gene>
    <name evidence="1" type="ORF">LOAG_06156</name>
</gene>
<evidence type="ECO:0000313" key="1">
    <source>
        <dbReference type="EMBL" id="EFO22326.1"/>
    </source>
</evidence>
<sequence>MKCEDICVIENDRSTLSSGDVISVVPVYLAALRVVTGLTFGKKVTGSVGYSNCEENTSENLTKLLLWINKDQKLRPYLRYLSMKDNENSAIPKESLFLTFQVQK</sequence>
<protein>
    <submittedName>
        <fullName evidence="1">Uncharacterized protein</fullName>
    </submittedName>
</protein>
<dbReference type="EMBL" id="JH712071">
    <property type="protein sequence ID" value="EFO22326.1"/>
    <property type="molecule type" value="Genomic_DNA"/>
</dbReference>
<reference evidence="1" key="1">
    <citation type="submission" date="2012-04" db="EMBL/GenBank/DDBJ databases">
        <title>The Genome Sequence of Loa loa.</title>
        <authorList>
            <consortium name="The Broad Institute Genome Sequencing Platform"/>
            <consortium name="Broad Institute Genome Sequencing Center for Infectious Disease"/>
            <person name="Nutman T.B."/>
            <person name="Fink D.L."/>
            <person name="Russ C."/>
            <person name="Young S."/>
            <person name="Zeng Q."/>
            <person name="Gargeya S."/>
            <person name="Alvarado L."/>
            <person name="Berlin A."/>
            <person name="Chapman S.B."/>
            <person name="Chen Z."/>
            <person name="Freedman E."/>
            <person name="Gellesch M."/>
            <person name="Goldberg J."/>
            <person name="Griggs A."/>
            <person name="Gujja S."/>
            <person name="Heilman E.R."/>
            <person name="Heiman D."/>
            <person name="Howarth C."/>
            <person name="Mehta T."/>
            <person name="Neiman D."/>
            <person name="Pearson M."/>
            <person name="Roberts A."/>
            <person name="Saif S."/>
            <person name="Shea T."/>
            <person name="Shenoy N."/>
            <person name="Sisk P."/>
            <person name="Stolte C."/>
            <person name="Sykes S."/>
            <person name="White J."/>
            <person name="Yandava C."/>
            <person name="Haas B."/>
            <person name="Henn M.R."/>
            <person name="Nusbaum C."/>
            <person name="Birren B."/>
        </authorList>
    </citation>
    <scope>NUCLEOTIDE SEQUENCE [LARGE SCALE GENOMIC DNA]</scope>
</reference>
<dbReference type="InParanoid" id="A0A1S0TYN3"/>
<dbReference type="RefSeq" id="XP_003141740.1">
    <property type="nucleotide sequence ID" value="XM_003141692.1"/>
</dbReference>
<organism evidence="1">
    <name type="scientific">Loa loa</name>
    <name type="common">Eye worm</name>
    <name type="synonym">Filaria loa</name>
    <dbReference type="NCBI Taxonomy" id="7209"/>
    <lineage>
        <taxon>Eukaryota</taxon>
        <taxon>Metazoa</taxon>
        <taxon>Ecdysozoa</taxon>
        <taxon>Nematoda</taxon>
        <taxon>Chromadorea</taxon>
        <taxon>Rhabditida</taxon>
        <taxon>Spirurina</taxon>
        <taxon>Spiruromorpha</taxon>
        <taxon>Filarioidea</taxon>
        <taxon>Onchocercidae</taxon>
        <taxon>Loa</taxon>
    </lineage>
</organism>
<accession>A0A1S0TYN3</accession>
<dbReference type="GeneID" id="9943570"/>